<evidence type="ECO:0000256" key="3">
    <source>
        <dbReference type="SAM" id="MobiDB-lite"/>
    </source>
</evidence>
<evidence type="ECO:0000256" key="1">
    <source>
        <dbReference type="ARBA" id="ARBA00005964"/>
    </source>
</evidence>
<dbReference type="Gene3D" id="3.40.50.1820">
    <property type="entry name" value="alpha/beta hydrolase"/>
    <property type="match status" value="2"/>
</dbReference>
<sequence length="1053" mass="114140">MGTFTRPCRRRGVDVGRRSATEVGLVAMFATKVFDGNEGRLFRQTPLSSTGGPDPSGFDDRLLQGHPQASKAQDGPRAVLLARRASGLAQTSPRQRPPRRRPPRRRPSSPVGGGLCSTSVLTLAILSPAFAGFFPAMEHASRANNGLLDQVAALHWIHRNIEAFGGDPDDVTIFGHGTGASCVNFLMLYPMAKDRIGLWCRGAVTRRSIEDDDDADAGVVVGGPRGAEGQETRAGQLLIRSKAISSGRSARRHPVQRVARSSRRTVFASHGLHVCSSGSAHLTAGARRRSRLENDFDRKRDLFKRGVMMSGSALSAWAVARDAPMYAREVGRHLGCPTSEATAFVECLRHRPVQELIGATAILDVPDHLSAFGPTIDGSVVAGEPRQEMASPTSPFAQHDLLFGAVKFENSYFGFSSHEEKHGFEAERRDRIIRTLVRNLYSFHQQEIFLTIINEYTDWTRSIQHPISILEETAEALSDALVVGPIVETGSLHAQAVAYRRTHSTTNFYVFGYHSEDSLYAQKTGCVNGEDLPYVLGAPLLGTASALFGNYSKQEAQLSEMVINYWANFFRSGSPNITESDIDSKNKIRSERVGWPDYEPVHQKFVMIGGQLKRKPNNIGLAASLLSRLRGGGSSRPLDFTNANGYASVSSLVLARRCPLQPPPPPLWVRPPTPPGRSGMKPKVRDHYHAHRLSIWNRLIPKLHRAGAGGAALSRDHHLLEDFDNQASYAGIVRNISLATASASSPVSLGPGQQGGSPSQVQHAHQAPDIEGRPLLPHHLDGAEQNRSSESQFMSGLSGFPQGTYSTALGVTIAVGCSLLILNILIFAGVYYQRDKGRGDKDKDISSGHKVQPSNSIREVAPSITPPRKANREASTPVQLRQGTLPKKVSTLPRPQQRSCTTTASVAQPYQANTLQRPSSGMEVTSGLPLTRPAGSGSYSQPAAPSSASSDNTSTIQRQAVAAAAAAAAHQPHPEFCSQICLNYSEFQTLPHPPRSLLVAGTTPQQLKVSALFRSLRGRGRRLAAIHVVESHELRHQPVHSWLTCLLPKGPSG</sequence>
<dbReference type="InParanoid" id="A0A1V9XE55"/>
<keyword evidence="2" id="KW-0325">Glycoprotein</keyword>
<feature type="compositionally biased region" description="Basic residues" evidence="3">
    <location>
        <begin position="96"/>
        <end position="107"/>
    </location>
</feature>
<feature type="compositionally biased region" description="Low complexity" evidence="3">
    <location>
        <begin position="744"/>
        <end position="762"/>
    </location>
</feature>
<feature type="domain" description="Carboxylesterase type B" evidence="5">
    <location>
        <begin position="131"/>
        <end position="194"/>
    </location>
</feature>
<proteinExistence type="inferred from homology"/>
<feature type="compositionally biased region" description="Pro residues" evidence="3">
    <location>
        <begin position="664"/>
        <end position="675"/>
    </location>
</feature>
<dbReference type="OrthoDB" id="3200163at2759"/>
<feature type="compositionally biased region" description="Polar residues" evidence="3">
    <location>
        <begin position="893"/>
        <end position="923"/>
    </location>
</feature>
<feature type="region of interest" description="Disordered" evidence="3">
    <location>
        <begin position="44"/>
        <end position="114"/>
    </location>
</feature>
<dbReference type="SUPFAM" id="SSF53474">
    <property type="entry name" value="alpha/beta-Hydrolases"/>
    <property type="match status" value="2"/>
</dbReference>
<evidence type="ECO:0000256" key="2">
    <source>
        <dbReference type="ARBA" id="ARBA00023180"/>
    </source>
</evidence>
<feature type="region of interest" description="Disordered" evidence="3">
    <location>
        <begin position="664"/>
        <end position="683"/>
    </location>
</feature>
<dbReference type="Proteomes" id="UP000192247">
    <property type="component" value="Unassembled WGS sequence"/>
</dbReference>
<dbReference type="STRING" id="418985.A0A1V9XE55"/>
<feature type="transmembrane region" description="Helical" evidence="4">
    <location>
        <begin position="808"/>
        <end position="832"/>
    </location>
</feature>
<evidence type="ECO:0000313" key="7">
    <source>
        <dbReference type="Proteomes" id="UP000192247"/>
    </source>
</evidence>
<feature type="compositionally biased region" description="Basic and acidic residues" evidence="3">
    <location>
        <begin position="837"/>
        <end position="847"/>
    </location>
</feature>
<dbReference type="AlphaFoldDB" id="A0A1V9XE55"/>
<gene>
    <name evidence="6" type="ORF">BIW11_01458</name>
</gene>
<evidence type="ECO:0000256" key="4">
    <source>
        <dbReference type="SAM" id="Phobius"/>
    </source>
</evidence>
<feature type="region of interest" description="Disordered" evidence="3">
    <location>
        <begin position="744"/>
        <end position="795"/>
    </location>
</feature>
<protein>
    <recommendedName>
        <fullName evidence="5">Carboxylesterase type B domain-containing protein</fullName>
    </recommendedName>
</protein>
<keyword evidence="4" id="KW-1133">Transmembrane helix</keyword>
<feature type="domain" description="Carboxylesterase type B" evidence="5">
    <location>
        <begin position="298"/>
        <end position="613"/>
    </location>
</feature>
<dbReference type="PANTHER" id="PTHR43903">
    <property type="entry name" value="NEUROLIGIN"/>
    <property type="match status" value="1"/>
</dbReference>
<dbReference type="InterPro" id="IPR029058">
    <property type="entry name" value="AB_hydrolase_fold"/>
</dbReference>
<dbReference type="Pfam" id="PF00135">
    <property type="entry name" value="COesterase"/>
    <property type="match status" value="2"/>
</dbReference>
<keyword evidence="4" id="KW-0472">Membrane</keyword>
<comment type="similarity">
    <text evidence="1">Belongs to the type-B carboxylesterase/lipase family.</text>
</comment>
<feature type="compositionally biased region" description="Low complexity" evidence="3">
    <location>
        <begin position="933"/>
        <end position="950"/>
    </location>
</feature>
<feature type="region of interest" description="Disordered" evidence="3">
    <location>
        <begin position="837"/>
        <end position="955"/>
    </location>
</feature>
<feature type="transmembrane region" description="Helical" evidence="4">
    <location>
        <begin position="111"/>
        <end position="134"/>
    </location>
</feature>
<name>A0A1V9XE55_9ACAR</name>
<evidence type="ECO:0000259" key="5">
    <source>
        <dbReference type="Pfam" id="PF00135"/>
    </source>
</evidence>
<evidence type="ECO:0000313" key="6">
    <source>
        <dbReference type="EMBL" id="OQR71622.1"/>
    </source>
</evidence>
<feature type="compositionally biased region" description="Polar residues" evidence="3">
    <location>
        <begin position="873"/>
        <end position="882"/>
    </location>
</feature>
<keyword evidence="7" id="KW-1185">Reference proteome</keyword>
<dbReference type="EMBL" id="MNPL01014037">
    <property type="protein sequence ID" value="OQR71622.1"/>
    <property type="molecule type" value="Genomic_DNA"/>
</dbReference>
<dbReference type="InterPro" id="IPR002018">
    <property type="entry name" value="CarbesteraseB"/>
</dbReference>
<dbReference type="InterPro" id="IPR051093">
    <property type="entry name" value="Neuroligin/BSAL"/>
</dbReference>
<feature type="compositionally biased region" description="Basic and acidic residues" evidence="3">
    <location>
        <begin position="766"/>
        <end position="784"/>
    </location>
</feature>
<keyword evidence="4" id="KW-0812">Transmembrane</keyword>
<organism evidence="6 7">
    <name type="scientific">Tropilaelaps mercedesae</name>
    <dbReference type="NCBI Taxonomy" id="418985"/>
    <lineage>
        <taxon>Eukaryota</taxon>
        <taxon>Metazoa</taxon>
        <taxon>Ecdysozoa</taxon>
        <taxon>Arthropoda</taxon>
        <taxon>Chelicerata</taxon>
        <taxon>Arachnida</taxon>
        <taxon>Acari</taxon>
        <taxon>Parasitiformes</taxon>
        <taxon>Mesostigmata</taxon>
        <taxon>Gamasina</taxon>
        <taxon>Dermanyssoidea</taxon>
        <taxon>Laelapidae</taxon>
        <taxon>Tropilaelaps</taxon>
    </lineage>
</organism>
<reference evidence="6 7" key="1">
    <citation type="journal article" date="2017" name="Gigascience">
        <title>Draft genome of the honey bee ectoparasitic mite, Tropilaelaps mercedesae, is shaped by the parasitic life history.</title>
        <authorList>
            <person name="Dong X."/>
            <person name="Armstrong S.D."/>
            <person name="Xia D."/>
            <person name="Makepeace B.L."/>
            <person name="Darby A.C."/>
            <person name="Kadowaki T."/>
        </authorList>
    </citation>
    <scope>NUCLEOTIDE SEQUENCE [LARGE SCALE GENOMIC DNA]</scope>
    <source>
        <strain evidence="6">Wuxi-XJTLU</strain>
    </source>
</reference>
<accession>A0A1V9XE55</accession>
<comment type="caution">
    <text evidence="6">The sequence shown here is derived from an EMBL/GenBank/DDBJ whole genome shotgun (WGS) entry which is preliminary data.</text>
</comment>
<feature type="compositionally biased region" description="Polar residues" evidence="3">
    <location>
        <begin position="785"/>
        <end position="795"/>
    </location>
</feature>